<gene>
    <name evidence="2" type="ORF">COS99_00970</name>
</gene>
<evidence type="ECO:0000259" key="1">
    <source>
        <dbReference type="Pfam" id="PF13614"/>
    </source>
</evidence>
<dbReference type="PANTHER" id="PTHR13696">
    <property type="entry name" value="P-LOOP CONTAINING NUCLEOSIDE TRIPHOSPHATE HYDROLASE"/>
    <property type="match status" value="1"/>
</dbReference>
<organism evidence="2 3">
    <name type="scientific">Candidatus Aquitaenariimonas noxiae</name>
    <dbReference type="NCBI Taxonomy" id="1974741"/>
    <lineage>
        <taxon>Bacteria</taxon>
        <taxon>Pseudomonadati</taxon>
        <taxon>Candidatus Omnitrophota</taxon>
        <taxon>Candidatus Aquitaenariimonas</taxon>
    </lineage>
</organism>
<sequence length="321" mass="35706">MLKDIKNFIAKYRREKSEGAILAAKETDTILKPQTSFLSKNLTIAICNQKGGCAKTTTAVNLSACFAQKGCKVLLIDLDPQGHASLGLGVDVENLEKSVYDVLINNLSLESIVQRTSVENLDIAPANSILSGAQLELADILGRETVLKIALRKLRLIRAYDFIFLDCSPSLNLITINALVAANSVLIPIQTHYYSLEGMKELFSTIDIVRERLNFELEILGILATLFDTRTKVSHQMLEQIRDYFKDIVFKTAIHNNVKLCEAPIYKKPIHLYDPKSQGAQDYWALTEEIITLTGYGGRFAQTGNQIPETQQLNATRETAA</sequence>
<proteinExistence type="predicted"/>
<dbReference type="InterPro" id="IPR027417">
    <property type="entry name" value="P-loop_NTPase"/>
</dbReference>
<dbReference type="SUPFAM" id="SSF52540">
    <property type="entry name" value="P-loop containing nucleoside triphosphate hydrolases"/>
    <property type="match status" value="1"/>
</dbReference>
<accession>A0A2J0KYA0</accession>
<dbReference type="Gene3D" id="3.40.50.300">
    <property type="entry name" value="P-loop containing nucleotide triphosphate hydrolases"/>
    <property type="match status" value="1"/>
</dbReference>
<protein>
    <recommendedName>
        <fullName evidence="1">AAA domain-containing protein</fullName>
    </recommendedName>
</protein>
<reference evidence="2 3" key="1">
    <citation type="submission" date="2017-09" db="EMBL/GenBank/DDBJ databases">
        <title>Depth-based differentiation of microbial function through sediment-hosted aquifers and enrichment of novel symbionts in the deep terrestrial subsurface.</title>
        <authorList>
            <person name="Probst A.J."/>
            <person name="Ladd B."/>
            <person name="Jarett J.K."/>
            <person name="Geller-Mcgrath D.E."/>
            <person name="Sieber C.M."/>
            <person name="Emerson J.B."/>
            <person name="Anantharaman K."/>
            <person name="Thomas B.C."/>
            <person name="Malmstrom R."/>
            <person name="Stieglmeier M."/>
            <person name="Klingl A."/>
            <person name="Woyke T."/>
            <person name="Ryan C.M."/>
            <person name="Banfield J.F."/>
        </authorList>
    </citation>
    <scope>NUCLEOTIDE SEQUENCE [LARGE SCALE GENOMIC DNA]</scope>
    <source>
        <strain evidence="2">CG07_land_8_20_14_0_80_42_15</strain>
    </source>
</reference>
<dbReference type="Pfam" id="PF13614">
    <property type="entry name" value="AAA_31"/>
    <property type="match status" value="1"/>
</dbReference>
<dbReference type="InterPro" id="IPR050678">
    <property type="entry name" value="DNA_Partitioning_ATPase"/>
</dbReference>
<dbReference type="AlphaFoldDB" id="A0A2J0KYA0"/>
<dbReference type="PANTHER" id="PTHR13696:SF52">
    <property type="entry name" value="PARA FAMILY PROTEIN CT_582"/>
    <property type="match status" value="1"/>
</dbReference>
<feature type="domain" description="AAA" evidence="1">
    <location>
        <begin position="43"/>
        <end position="219"/>
    </location>
</feature>
<dbReference type="InterPro" id="IPR025669">
    <property type="entry name" value="AAA_dom"/>
</dbReference>
<evidence type="ECO:0000313" key="3">
    <source>
        <dbReference type="Proteomes" id="UP000230052"/>
    </source>
</evidence>
<dbReference type="CDD" id="cd02042">
    <property type="entry name" value="ParAB_family"/>
    <property type="match status" value="1"/>
</dbReference>
<dbReference type="Proteomes" id="UP000230052">
    <property type="component" value="Unassembled WGS sequence"/>
</dbReference>
<name>A0A2J0KYA0_9BACT</name>
<comment type="caution">
    <text evidence="2">The sequence shown here is derived from an EMBL/GenBank/DDBJ whole genome shotgun (WGS) entry which is preliminary data.</text>
</comment>
<evidence type="ECO:0000313" key="2">
    <source>
        <dbReference type="EMBL" id="PIU42284.1"/>
    </source>
</evidence>
<dbReference type="EMBL" id="PEWV01000012">
    <property type="protein sequence ID" value="PIU42284.1"/>
    <property type="molecule type" value="Genomic_DNA"/>
</dbReference>
<dbReference type="FunFam" id="3.40.50.300:FF:000285">
    <property type="entry name" value="Sporulation initiation inhibitor Soj"/>
    <property type="match status" value="1"/>
</dbReference>